<gene>
    <name evidence="1" type="ORF">Ahy_A07g032334</name>
</gene>
<dbReference type="EMBL" id="SDMP01000007">
    <property type="protein sequence ID" value="RYR46590.1"/>
    <property type="molecule type" value="Genomic_DNA"/>
</dbReference>
<keyword evidence="2" id="KW-1185">Reference proteome</keyword>
<evidence type="ECO:0000313" key="1">
    <source>
        <dbReference type="EMBL" id="RYR46590.1"/>
    </source>
</evidence>
<organism evidence="1 2">
    <name type="scientific">Arachis hypogaea</name>
    <name type="common">Peanut</name>
    <dbReference type="NCBI Taxonomy" id="3818"/>
    <lineage>
        <taxon>Eukaryota</taxon>
        <taxon>Viridiplantae</taxon>
        <taxon>Streptophyta</taxon>
        <taxon>Embryophyta</taxon>
        <taxon>Tracheophyta</taxon>
        <taxon>Spermatophyta</taxon>
        <taxon>Magnoliopsida</taxon>
        <taxon>eudicotyledons</taxon>
        <taxon>Gunneridae</taxon>
        <taxon>Pentapetalae</taxon>
        <taxon>rosids</taxon>
        <taxon>fabids</taxon>
        <taxon>Fabales</taxon>
        <taxon>Fabaceae</taxon>
        <taxon>Papilionoideae</taxon>
        <taxon>50 kb inversion clade</taxon>
        <taxon>dalbergioids sensu lato</taxon>
        <taxon>Dalbergieae</taxon>
        <taxon>Pterocarpus clade</taxon>
        <taxon>Arachis</taxon>
    </lineage>
</organism>
<protein>
    <submittedName>
        <fullName evidence="1">Uncharacterized protein</fullName>
    </submittedName>
</protein>
<name>A0A445C6N9_ARAHY</name>
<reference evidence="1 2" key="1">
    <citation type="submission" date="2019-01" db="EMBL/GenBank/DDBJ databases">
        <title>Sequencing of cultivated peanut Arachis hypogaea provides insights into genome evolution and oil improvement.</title>
        <authorList>
            <person name="Chen X."/>
        </authorList>
    </citation>
    <scope>NUCLEOTIDE SEQUENCE [LARGE SCALE GENOMIC DNA]</scope>
    <source>
        <strain evidence="2">cv. Fuhuasheng</strain>
        <tissue evidence="1">Leaves</tissue>
    </source>
</reference>
<dbReference type="Proteomes" id="UP000289738">
    <property type="component" value="Chromosome A07"/>
</dbReference>
<accession>A0A445C6N9</accession>
<comment type="caution">
    <text evidence="1">The sequence shown here is derived from an EMBL/GenBank/DDBJ whole genome shotgun (WGS) entry which is preliminary data.</text>
</comment>
<sequence>MPLGASSSVPVITLEVVLIASPSFAANLNCNHDEEIGDTRPFSELAIAMAGTPVMDGAPDGMEDVLQDDDGDDVEFATIADDSDDDIAMSIPAGGGGASSSGTQQYLPHFSIFDLDAMTQQGVPGVPVRFGAKDTQNTRALAKLQDKEEVVLSVNTYSIRCGVKYKVLKSNHRKYYGKCEKFGNGCIWLIQIILCQRRGKWYNKLHTSQVLDYHKISAFILPMIRADAAVSIKVLQNTAITPISSTTSNPPL</sequence>
<evidence type="ECO:0000313" key="2">
    <source>
        <dbReference type="Proteomes" id="UP000289738"/>
    </source>
</evidence>
<dbReference type="AlphaFoldDB" id="A0A445C6N9"/>
<proteinExistence type="predicted"/>